<dbReference type="Proteomes" id="UP000765509">
    <property type="component" value="Unassembled WGS sequence"/>
</dbReference>
<dbReference type="OrthoDB" id="2505635at2759"/>
<gene>
    <name evidence="1" type="ORF">O181_000770</name>
</gene>
<dbReference type="AlphaFoldDB" id="A0A9Q3B9N5"/>
<keyword evidence="2" id="KW-1185">Reference proteome</keyword>
<evidence type="ECO:0000313" key="1">
    <source>
        <dbReference type="EMBL" id="MBW0461055.1"/>
    </source>
</evidence>
<reference evidence="1" key="1">
    <citation type="submission" date="2021-03" db="EMBL/GenBank/DDBJ databases">
        <title>Draft genome sequence of rust myrtle Austropuccinia psidii MF-1, a brazilian biotype.</title>
        <authorList>
            <person name="Quecine M.C."/>
            <person name="Pachon D.M.R."/>
            <person name="Bonatelli M.L."/>
            <person name="Correr F.H."/>
            <person name="Franceschini L.M."/>
            <person name="Leite T.F."/>
            <person name="Margarido G.R.A."/>
            <person name="Almeida C.A."/>
            <person name="Ferrarezi J.A."/>
            <person name="Labate C.A."/>
        </authorList>
    </citation>
    <scope>NUCLEOTIDE SEQUENCE</scope>
    <source>
        <strain evidence="1">MF-1</strain>
    </source>
</reference>
<comment type="caution">
    <text evidence="1">The sequence shown here is derived from an EMBL/GenBank/DDBJ whole genome shotgun (WGS) entry which is preliminary data.</text>
</comment>
<accession>A0A9Q3B9N5</accession>
<evidence type="ECO:0000313" key="2">
    <source>
        <dbReference type="Proteomes" id="UP000765509"/>
    </source>
</evidence>
<name>A0A9Q3B9N5_9BASI</name>
<sequence length="102" mass="11512">MINKLSKYIQILLLKPPAIWASILDQQFKIKFFTSHKSTLAPFGSSSHKLQEIFEDVAKKNSQTQPMIPPHSTNLEEKTSGLFDEIYPSVSNEGCSLGHELH</sequence>
<proteinExistence type="predicted"/>
<protein>
    <submittedName>
        <fullName evidence="1">Uncharacterized protein</fullName>
    </submittedName>
</protein>
<dbReference type="EMBL" id="AVOT02000097">
    <property type="protein sequence ID" value="MBW0461055.1"/>
    <property type="molecule type" value="Genomic_DNA"/>
</dbReference>
<organism evidence="1 2">
    <name type="scientific">Austropuccinia psidii MF-1</name>
    <dbReference type="NCBI Taxonomy" id="1389203"/>
    <lineage>
        <taxon>Eukaryota</taxon>
        <taxon>Fungi</taxon>
        <taxon>Dikarya</taxon>
        <taxon>Basidiomycota</taxon>
        <taxon>Pucciniomycotina</taxon>
        <taxon>Pucciniomycetes</taxon>
        <taxon>Pucciniales</taxon>
        <taxon>Sphaerophragmiaceae</taxon>
        <taxon>Austropuccinia</taxon>
    </lineage>
</organism>